<reference evidence="5" key="1">
    <citation type="journal article" date="2016" name="Sci. Rep.">
        <title>Molecular characterization of firefly nuptial gifts: a multi-omics approach sheds light on postcopulatory sexual selection.</title>
        <authorList>
            <person name="Al-Wathiqui N."/>
            <person name="Fallon T.R."/>
            <person name="South A."/>
            <person name="Weng J.K."/>
            <person name="Lewis S.M."/>
        </authorList>
    </citation>
    <scope>NUCLEOTIDE SEQUENCE</scope>
</reference>
<evidence type="ECO:0000256" key="4">
    <source>
        <dbReference type="ARBA" id="ARBA00022839"/>
    </source>
</evidence>
<keyword evidence="3" id="KW-0378">Hydrolase</keyword>
<dbReference type="InterPro" id="IPR011604">
    <property type="entry name" value="PDDEXK-like_dom_sf"/>
</dbReference>
<keyword evidence="1" id="KW-0540">Nuclease</keyword>
<evidence type="ECO:0000256" key="1">
    <source>
        <dbReference type="ARBA" id="ARBA00022722"/>
    </source>
</evidence>
<evidence type="ECO:0000313" key="5">
    <source>
        <dbReference type="EMBL" id="JAV91861.1"/>
    </source>
</evidence>
<keyword evidence="2" id="KW-0255">Endonuclease</keyword>
<dbReference type="InterPro" id="IPR034720">
    <property type="entry name" value="Viral_alk_exo"/>
</dbReference>
<proteinExistence type="predicted"/>
<dbReference type="GO" id="GO:0006281">
    <property type="term" value="P:DNA repair"/>
    <property type="evidence" value="ECO:0007669"/>
    <property type="project" value="UniProtKB-ARBA"/>
</dbReference>
<name>A0A1Y1N1S5_PHOPY</name>
<dbReference type="InterPro" id="IPR011335">
    <property type="entry name" value="Restrct_endonuc-II-like"/>
</dbReference>
<dbReference type="GO" id="GO:0004527">
    <property type="term" value="F:exonuclease activity"/>
    <property type="evidence" value="ECO:0007669"/>
    <property type="project" value="UniProtKB-KW"/>
</dbReference>
<keyword evidence="4" id="KW-0269">Exonuclease</keyword>
<accession>A0A1Y1N1S5</accession>
<organism evidence="5">
    <name type="scientific">Photinus pyralis</name>
    <name type="common">Common eastern firefly</name>
    <name type="synonym">Lampyris pyralis</name>
    <dbReference type="NCBI Taxonomy" id="7054"/>
    <lineage>
        <taxon>Eukaryota</taxon>
        <taxon>Metazoa</taxon>
        <taxon>Ecdysozoa</taxon>
        <taxon>Arthropoda</taxon>
        <taxon>Hexapoda</taxon>
        <taxon>Insecta</taxon>
        <taxon>Pterygota</taxon>
        <taxon>Neoptera</taxon>
        <taxon>Endopterygota</taxon>
        <taxon>Coleoptera</taxon>
        <taxon>Polyphaga</taxon>
        <taxon>Elateriformia</taxon>
        <taxon>Elateroidea</taxon>
        <taxon>Lampyridae</taxon>
        <taxon>Lampyrinae</taxon>
        <taxon>Photinus</taxon>
    </lineage>
</organism>
<protein>
    <submittedName>
        <fullName evidence="5">Uncharacterized protein</fullName>
    </submittedName>
</protein>
<dbReference type="GO" id="GO:0004519">
    <property type="term" value="F:endonuclease activity"/>
    <property type="evidence" value="ECO:0007669"/>
    <property type="project" value="UniProtKB-KW"/>
</dbReference>
<dbReference type="SUPFAM" id="SSF52980">
    <property type="entry name" value="Restriction endonuclease-like"/>
    <property type="match status" value="1"/>
</dbReference>
<evidence type="ECO:0000256" key="3">
    <source>
        <dbReference type="ARBA" id="ARBA00022801"/>
    </source>
</evidence>
<dbReference type="PANTHER" id="PTHR39953">
    <property type="entry name" value="RE54151P"/>
    <property type="match status" value="1"/>
</dbReference>
<dbReference type="Gene3D" id="3.90.320.10">
    <property type="match status" value="1"/>
</dbReference>
<sequence length="170" mass="18821">MWVHRRSEEPSPTEITSYWKKPRLSAVGTSLKFVTAAEFRKTRNTTPGPSEAATIVPELTKAAESANLTGHLLKYTSDAYEDKFECLSVYKLMCKFAAEGGSECSDFLKFATTRMIPSVCTDAAKMTKLQAKSPLWHELRFGRITASKLYEFAHCKTADGTLIEGVIGAL</sequence>
<evidence type="ECO:0000256" key="2">
    <source>
        <dbReference type="ARBA" id="ARBA00022759"/>
    </source>
</evidence>
<dbReference type="EMBL" id="GEZM01015189">
    <property type="protein sequence ID" value="JAV91861.1"/>
    <property type="molecule type" value="Transcribed_RNA"/>
</dbReference>
<dbReference type="Pfam" id="PF01771">
    <property type="entry name" value="Viral_alk_exo"/>
    <property type="match status" value="1"/>
</dbReference>
<dbReference type="PANTHER" id="PTHR39953:SF1">
    <property type="entry name" value="RE54151P"/>
    <property type="match status" value="1"/>
</dbReference>
<dbReference type="AlphaFoldDB" id="A0A1Y1N1S5"/>